<protein>
    <submittedName>
        <fullName evidence="1">Uncharacterized protein</fullName>
    </submittedName>
</protein>
<dbReference type="AlphaFoldDB" id="A0ABD3A8I4"/>
<dbReference type="EMBL" id="JBJUIK010000005">
    <property type="protein sequence ID" value="KAL3528024.1"/>
    <property type="molecule type" value="Genomic_DNA"/>
</dbReference>
<dbReference type="Proteomes" id="UP001630127">
    <property type="component" value="Unassembled WGS sequence"/>
</dbReference>
<evidence type="ECO:0000313" key="1">
    <source>
        <dbReference type="EMBL" id="KAL3528024.1"/>
    </source>
</evidence>
<gene>
    <name evidence="1" type="ORF">ACH5RR_012680</name>
</gene>
<reference evidence="1 2" key="1">
    <citation type="submission" date="2024-11" db="EMBL/GenBank/DDBJ databases">
        <title>A near-complete genome assembly of Cinchona calisaya.</title>
        <authorList>
            <person name="Lian D.C."/>
            <person name="Zhao X.W."/>
            <person name="Wei L."/>
        </authorList>
    </citation>
    <scope>NUCLEOTIDE SEQUENCE [LARGE SCALE GENOMIC DNA]</scope>
    <source>
        <tissue evidence="1">Nenye</tissue>
    </source>
</reference>
<evidence type="ECO:0000313" key="2">
    <source>
        <dbReference type="Proteomes" id="UP001630127"/>
    </source>
</evidence>
<comment type="caution">
    <text evidence="1">The sequence shown here is derived from an EMBL/GenBank/DDBJ whole genome shotgun (WGS) entry which is preliminary data.</text>
</comment>
<keyword evidence="2" id="KW-1185">Reference proteome</keyword>
<name>A0ABD3A8I4_9GENT</name>
<proteinExistence type="predicted"/>
<accession>A0ABD3A8I4</accession>
<sequence>MTKKAGNLLKTLHKSSFLKLHRQSPQPQSQQMDLSEFYCYKPSLKWNPKVEELYIEESFKEINVLH</sequence>
<organism evidence="1 2">
    <name type="scientific">Cinchona calisaya</name>
    <dbReference type="NCBI Taxonomy" id="153742"/>
    <lineage>
        <taxon>Eukaryota</taxon>
        <taxon>Viridiplantae</taxon>
        <taxon>Streptophyta</taxon>
        <taxon>Embryophyta</taxon>
        <taxon>Tracheophyta</taxon>
        <taxon>Spermatophyta</taxon>
        <taxon>Magnoliopsida</taxon>
        <taxon>eudicotyledons</taxon>
        <taxon>Gunneridae</taxon>
        <taxon>Pentapetalae</taxon>
        <taxon>asterids</taxon>
        <taxon>lamiids</taxon>
        <taxon>Gentianales</taxon>
        <taxon>Rubiaceae</taxon>
        <taxon>Cinchonoideae</taxon>
        <taxon>Cinchoneae</taxon>
        <taxon>Cinchona</taxon>
    </lineage>
</organism>